<comment type="caution">
    <text evidence="2">The sequence shown here is derived from an EMBL/GenBank/DDBJ whole genome shotgun (WGS) entry which is preliminary data.</text>
</comment>
<sequence>MQLVSDDNKPETAIQFKHTVSLRKAVQSKGVRRNFPRAATSKEPLLIGNGPGMSPSQTRGQDFFLTYVKQRNKRGD</sequence>
<reference evidence="2 3" key="2">
    <citation type="journal article" date="2019" name="G3 (Bethesda)">
        <title>Hybrid Assembly of the Genome of the Entomopathogenic Nematode Steinernema carpocapsae Identifies the X-Chromosome.</title>
        <authorList>
            <person name="Serra L."/>
            <person name="Macchietto M."/>
            <person name="Macias-Munoz A."/>
            <person name="McGill C.J."/>
            <person name="Rodriguez I.M."/>
            <person name="Rodriguez B."/>
            <person name="Murad R."/>
            <person name="Mortazavi A."/>
        </authorList>
    </citation>
    <scope>NUCLEOTIDE SEQUENCE [LARGE SCALE GENOMIC DNA]</scope>
    <source>
        <strain evidence="2 3">ALL</strain>
    </source>
</reference>
<dbReference type="Proteomes" id="UP000298663">
    <property type="component" value="Unassembled WGS sequence"/>
</dbReference>
<reference evidence="2 3" key="1">
    <citation type="journal article" date="2015" name="Genome Biol.">
        <title>Comparative genomics of Steinernema reveals deeply conserved gene regulatory networks.</title>
        <authorList>
            <person name="Dillman A.R."/>
            <person name="Macchietto M."/>
            <person name="Porter C.F."/>
            <person name="Rogers A."/>
            <person name="Williams B."/>
            <person name="Antoshechkin I."/>
            <person name="Lee M.M."/>
            <person name="Goodwin Z."/>
            <person name="Lu X."/>
            <person name="Lewis E.E."/>
            <person name="Goodrich-Blair H."/>
            <person name="Stock S.P."/>
            <person name="Adams B.J."/>
            <person name="Sternberg P.W."/>
            <person name="Mortazavi A."/>
        </authorList>
    </citation>
    <scope>NUCLEOTIDE SEQUENCE [LARGE SCALE GENOMIC DNA]</scope>
    <source>
        <strain evidence="2 3">ALL</strain>
    </source>
</reference>
<proteinExistence type="predicted"/>
<evidence type="ECO:0000313" key="2">
    <source>
        <dbReference type="EMBL" id="TMS34942.1"/>
    </source>
</evidence>
<keyword evidence="3" id="KW-1185">Reference proteome</keyword>
<feature type="region of interest" description="Disordered" evidence="1">
    <location>
        <begin position="40"/>
        <end position="59"/>
    </location>
</feature>
<accession>A0A4U8UPH9</accession>
<protein>
    <submittedName>
        <fullName evidence="2">Uncharacterized protein</fullName>
    </submittedName>
</protein>
<evidence type="ECO:0000256" key="1">
    <source>
        <dbReference type="SAM" id="MobiDB-lite"/>
    </source>
</evidence>
<evidence type="ECO:0000313" key="3">
    <source>
        <dbReference type="Proteomes" id="UP000298663"/>
    </source>
</evidence>
<dbReference type="EMBL" id="AZBU02000001">
    <property type="protein sequence ID" value="TMS34942.1"/>
    <property type="molecule type" value="Genomic_DNA"/>
</dbReference>
<organism evidence="2 3">
    <name type="scientific">Steinernema carpocapsae</name>
    <name type="common">Entomopathogenic nematode</name>
    <dbReference type="NCBI Taxonomy" id="34508"/>
    <lineage>
        <taxon>Eukaryota</taxon>
        <taxon>Metazoa</taxon>
        <taxon>Ecdysozoa</taxon>
        <taxon>Nematoda</taxon>
        <taxon>Chromadorea</taxon>
        <taxon>Rhabditida</taxon>
        <taxon>Tylenchina</taxon>
        <taxon>Panagrolaimomorpha</taxon>
        <taxon>Strongyloidoidea</taxon>
        <taxon>Steinernematidae</taxon>
        <taxon>Steinernema</taxon>
    </lineage>
</organism>
<name>A0A4U8UPH9_STECR</name>
<gene>
    <name evidence="2" type="ORF">L596_002436</name>
</gene>
<dbReference type="AlphaFoldDB" id="A0A4U8UPH9"/>